<gene>
    <name evidence="2" type="ORF">GCM10010319_58250</name>
</gene>
<keyword evidence="3" id="KW-1185">Reference proteome</keyword>
<protein>
    <submittedName>
        <fullName evidence="2">Uncharacterized protein</fullName>
    </submittedName>
</protein>
<evidence type="ECO:0000313" key="3">
    <source>
        <dbReference type="Proteomes" id="UP001500063"/>
    </source>
</evidence>
<accession>A0ABN0XTG5</accession>
<keyword evidence="1" id="KW-0732">Signal</keyword>
<organism evidence="2 3">
    <name type="scientific">Streptomyces blastmyceticus</name>
    <dbReference type="NCBI Taxonomy" id="68180"/>
    <lineage>
        <taxon>Bacteria</taxon>
        <taxon>Bacillati</taxon>
        <taxon>Actinomycetota</taxon>
        <taxon>Actinomycetes</taxon>
        <taxon>Kitasatosporales</taxon>
        <taxon>Streptomycetaceae</taxon>
        <taxon>Streptomyces</taxon>
    </lineage>
</organism>
<evidence type="ECO:0000313" key="2">
    <source>
        <dbReference type="EMBL" id="GAA0372415.1"/>
    </source>
</evidence>
<comment type="caution">
    <text evidence="2">The sequence shown here is derived from an EMBL/GenBank/DDBJ whole genome shotgun (WGS) entry which is preliminary data.</text>
</comment>
<dbReference type="RefSeq" id="WP_344122530.1">
    <property type="nucleotide sequence ID" value="NZ_BAAABW010000028.1"/>
</dbReference>
<reference evidence="2 3" key="1">
    <citation type="journal article" date="2019" name="Int. J. Syst. Evol. Microbiol.">
        <title>The Global Catalogue of Microorganisms (GCM) 10K type strain sequencing project: providing services to taxonomists for standard genome sequencing and annotation.</title>
        <authorList>
            <consortium name="The Broad Institute Genomics Platform"/>
            <consortium name="The Broad Institute Genome Sequencing Center for Infectious Disease"/>
            <person name="Wu L."/>
            <person name="Ma J."/>
        </authorList>
    </citation>
    <scope>NUCLEOTIDE SEQUENCE [LARGE SCALE GENOMIC DNA]</scope>
    <source>
        <strain evidence="2 3">JCM 4565</strain>
    </source>
</reference>
<evidence type="ECO:0000256" key="1">
    <source>
        <dbReference type="SAM" id="SignalP"/>
    </source>
</evidence>
<dbReference type="Proteomes" id="UP001500063">
    <property type="component" value="Unassembled WGS sequence"/>
</dbReference>
<feature type="signal peptide" evidence="1">
    <location>
        <begin position="1"/>
        <end position="28"/>
    </location>
</feature>
<feature type="chain" id="PRO_5046731750" evidence="1">
    <location>
        <begin position="29"/>
        <end position="56"/>
    </location>
</feature>
<name>A0ABN0XTG5_9ACTN</name>
<proteinExistence type="predicted"/>
<dbReference type="EMBL" id="BAAABW010000028">
    <property type="protein sequence ID" value="GAA0372415.1"/>
    <property type="molecule type" value="Genomic_DNA"/>
</dbReference>
<sequence>MKTLRRAATAAVPGLGVIALAVPAQALAADHTAGSGATDFIYAAVISTVQFLAAAT</sequence>